<dbReference type="NCBIfam" id="NF033782">
    <property type="entry name" value="lipoprot_Omp28"/>
    <property type="match status" value="1"/>
</dbReference>
<gene>
    <name evidence="1" type="ORF">EVA_01266</name>
</gene>
<dbReference type="AlphaFoldDB" id="J9H393"/>
<dbReference type="Pfam" id="PF11551">
    <property type="entry name" value="Omp28"/>
    <property type="match status" value="1"/>
</dbReference>
<evidence type="ECO:0000313" key="1">
    <source>
        <dbReference type="EMBL" id="EJX10433.1"/>
    </source>
</evidence>
<sequence length="263" mass="29165">MKLKNILAFSFFAMAFAACETVDEDERFIGPVDFEPKKNVLIEDFTGQRCVNCPKAAEVVHQLQETYGKEHVIAVAIHGGGLSIPAPAGLATEESKAYTEHWKVESWPKGLVNRNGGLDEYTSWTARTIAEFMQEAGADIQVKPRFDADKRELSLKTVVTSKVTAEGKLQLWLVENNITGYQSMPDGSHNRNYVHNHVFRTAINDMLGEAISLTAGEQKEYQHTYTLADAKWKAENMAVVAIVADASNQVLQVVETPLLPTQP</sequence>
<dbReference type="EMBL" id="AMCI01000185">
    <property type="protein sequence ID" value="EJX10433.1"/>
    <property type="molecule type" value="Genomic_DNA"/>
</dbReference>
<organism evidence="1">
    <name type="scientific">gut metagenome</name>
    <dbReference type="NCBI Taxonomy" id="749906"/>
    <lineage>
        <taxon>unclassified sequences</taxon>
        <taxon>metagenomes</taxon>
        <taxon>organismal metagenomes</taxon>
    </lineage>
</organism>
<dbReference type="Gene3D" id="3.40.30.10">
    <property type="entry name" value="Glutaredoxin"/>
    <property type="match status" value="1"/>
</dbReference>
<reference evidence="1" key="1">
    <citation type="journal article" date="2012" name="PLoS ONE">
        <title>Gene sets for utilization of primary and secondary nutrition supplies in the distal gut of endangered iberian lynx.</title>
        <authorList>
            <person name="Alcaide M."/>
            <person name="Messina E."/>
            <person name="Richter M."/>
            <person name="Bargiela R."/>
            <person name="Peplies J."/>
            <person name="Huws S.A."/>
            <person name="Newbold C.J."/>
            <person name="Golyshin P.N."/>
            <person name="Simon M.A."/>
            <person name="Lopez G."/>
            <person name="Yakimov M.M."/>
            <person name="Ferrer M."/>
        </authorList>
    </citation>
    <scope>NUCLEOTIDE SEQUENCE</scope>
</reference>
<dbReference type="PROSITE" id="PS51257">
    <property type="entry name" value="PROKAR_LIPOPROTEIN"/>
    <property type="match status" value="1"/>
</dbReference>
<dbReference type="InterPro" id="IPR021615">
    <property type="entry name" value="Omp28"/>
</dbReference>
<proteinExistence type="predicted"/>
<name>J9H393_9ZZZZ</name>
<dbReference type="InterPro" id="IPR036249">
    <property type="entry name" value="Thioredoxin-like_sf"/>
</dbReference>
<dbReference type="InterPro" id="IPR013783">
    <property type="entry name" value="Ig-like_fold"/>
</dbReference>
<comment type="caution">
    <text evidence="1">The sequence shown here is derived from an EMBL/GenBank/DDBJ whole genome shotgun (WGS) entry which is preliminary data.</text>
</comment>
<protein>
    <submittedName>
        <fullName evidence="1">28 kDa outer membrane protein</fullName>
    </submittedName>
</protein>
<accession>J9H393</accession>
<dbReference type="SUPFAM" id="SSF52833">
    <property type="entry name" value="Thioredoxin-like"/>
    <property type="match status" value="1"/>
</dbReference>
<dbReference type="Gene3D" id="2.60.40.10">
    <property type="entry name" value="Immunoglobulins"/>
    <property type="match status" value="1"/>
</dbReference>